<accession>A0ABS8VDF2</accession>
<name>A0ABS8VDF2_DATST</name>
<reference evidence="3 4" key="1">
    <citation type="journal article" date="2021" name="BMC Genomics">
        <title>Datura genome reveals duplications of psychoactive alkaloid biosynthetic genes and high mutation rate following tissue culture.</title>
        <authorList>
            <person name="Rajewski A."/>
            <person name="Carter-House D."/>
            <person name="Stajich J."/>
            <person name="Litt A."/>
        </authorList>
    </citation>
    <scope>NUCLEOTIDE SEQUENCE [LARGE SCALE GENOMIC DNA]</scope>
    <source>
        <strain evidence="3">AR-01</strain>
    </source>
</reference>
<comment type="caution">
    <text evidence="3">The sequence shown here is derived from an EMBL/GenBank/DDBJ whole genome shotgun (WGS) entry which is preliminary data.</text>
</comment>
<keyword evidence="1" id="KW-0378">Hydrolase</keyword>
<dbReference type="SUPFAM" id="SSF53474">
    <property type="entry name" value="alpha/beta-Hydrolases"/>
    <property type="match status" value="1"/>
</dbReference>
<keyword evidence="4" id="KW-1185">Reference proteome</keyword>
<gene>
    <name evidence="3" type="ORF">HAX54_033418</name>
</gene>
<dbReference type="PANTHER" id="PTHR42776">
    <property type="entry name" value="SERINE PEPTIDASE S9 FAMILY MEMBER"/>
    <property type="match status" value="1"/>
</dbReference>
<proteinExistence type="predicted"/>
<dbReference type="Pfam" id="PF00326">
    <property type="entry name" value="Peptidase_S9"/>
    <property type="match status" value="1"/>
</dbReference>
<dbReference type="Gene3D" id="3.40.50.1820">
    <property type="entry name" value="alpha/beta hydrolase"/>
    <property type="match status" value="1"/>
</dbReference>
<evidence type="ECO:0000313" key="3">
    <source>
        <dbReference type="EMBL" id="MCD9644894.1"/>
    </source>
</evidence>
<feature type="domain" description="Peptidase S9 prolyl oligopeptidase catalytic" evidence="2">
    <location>
        <begin position="113"/>
        <end position="189"/>
    </location>
</feature>
<dbReference type="InterPro" id="IPR029058">
    <property type="entry name" value="AB_hydrolase_fold"/>
</dbReference>
<evidence type="ECO:0000259" key="2">
    <source>
        <dbReference type="Pfam" id="PF00326"/>
    </source>
</evidence>
<dbReference type="PANTHER" id="PTHR42776:SF4">
    <property type="entry name" value="ACYLAMINO-ACID-RELEASING ENZYME"/>
    <property type="match status" value="1"/>
</dbReference>
<dbReference type="Proteomes" id="UP000823775">
    <property type="component" value="Unassembled WGS sequence"/>
</dbReference>
<organism evidence="3 4">
    <name type="scientific">Datura stramonium</name>
    <name type="common">Jimsonweed</name>
    <name type="synonym">Common thornapple</name>
    <dbReference type="NCBI Taxonomy" id="4076"/>
    <lineage>
        <taxon>Eukaryota</taxon>
        <taxon>Viridiplantae</taxon>
        <taxon>Streptophyta</taxon>
        <taxon>Embryophyta</taxon>
        <taxon>Tracheophyta</taxon>
        <taxon>Spermatophyta</taxon>
        <taxon>Magnoliopsida</taxon>
        <taxon>eudicotyledons</taxon>
        <taxon>Gunneridae</taxon>
        <taxon>Pentapetalae</taxon>
        <taxon>asterids</taxon>
        <taxon>lamiids</taxon>
        <taxon>Solanales</taxon>
        <taxon>Solanaceae</taxon>
        <taxon>Solanoideae</taxon>
        <taxon>Datureae</taxon>
        <taxon>Datura</taxon>
    </lineage>
</organism>
<evidence type="ECO:0000256" key="1">
    <source>
        <dbReference type="ARBA" id="ARBA00022801"/>
    </source>
</evidence>
<protein>
    <recommendedName>
        <fullName evidence="2">Peptidase S9 prolyl oligopeptidase catalytic domain-containing protein</fullName>
    </recommendedName>
</protein>
<dbReference type="EMBL" id="JACEIK010004273">
    <property type="protein sequence ID" value="MCD9644894.1"/>
    <property type="molecule type" value="Genomic_DNA"/>
</dbReference>
<dbReference type="InterPro" id="IPR001375">
    <property type="entry name" value="Peptidase_S9_cat"/>
</dbReference>
<evidence type="ECO:0000313" key="4">
    <source>
        <dbReference type="Proteomes" id="UP000823775"/>
    </source>
</evidence>
<sequence length="192" mass="21516">MSLRISKRCKQTLTLTIFASSKSKHAFLCSHLVSLLIVSYRGSLGFGEEAVQSLPGKRRVCKDVVMYLAIDHVIGGQDLQIRPKLLLLAFPMVDFDDTLDEPAPSAEHLALLYDKSPISHVSKVKAPTLMLLGAKDLRVPVTDGLQYARALKEKGVEVKVMMFPDDIHELDRPRTDFESFLNIWSVVKKYCS</sequence>